<reference evidence="2 3" key="1">
    <citation type="submission" date="2024-07" db="EMBL/GenBank/DDBJ databases">
        <title>Section-level genome sequencing and comparative genomics of Aspergillus sections Usti and Cavernicolus.</title>
        <authorList>
            <consortium name="Lawrence Berkeley National Laboratory"/>
            <person name="Nybo J.L."/>
            <person name="Vesth T.C."/>
            <person name="Theobald S."/>
            <person name="Frisvad J.C."/>
            <person name="Larsen T.O."/>
            <person name="Kjaerboelling I."/>
            <person name="Rothschild-Mancinelli K."/>
            <person name="Lyhne E.K."/>
            <person name="Kogle M.E."/>
            <person name="Barry K."/>
            <person name="Clum A."/>
            <person name="Na H."/>
            <person name="Ledsgaard L."/>
            <person name="Lin J."/>
            <person name="Lipzen A."/>
            <person name="Kuo A."/>
            <person name="Riley R."/>
            <person name="Mondo S."/>
            <person name="Labutti K."/>
            <person name="Haridas S."/>
            <person name="Pangalinan J."/>
            <person name="Salamov A.A."/>
            <person name="Simmons B.A."/>
            <person name="Magnuson J.K."/>
            <person name="Chen J."/>
            <person name="Drula E."/>
            <person name="Henrissat B."/>
            <person name="Wiebenga A."/>
            <person name="Lubbers R.J."/>
            <person name="Gomes A.C."/>
            <person name="Macurrencykelacurrency M.R."/>
            <person name="Stajich J."/>
            <person name="Grigoriev I.V."/>
            <person name="Mortensen U.H."/>
            <person name="De Vries R.P."/>
            <person name="Baker S.E."/>
            <person name="Andersen M.R."/>
        </authorList>
    </citation>
    <scope>NUCLEOTIDE SEQUENCE [LARGE SCALE GENOMIC DNA]</scope>
    <source>
        <strain evidence="2 3">CBS 449.75</strain>
    </source>
</reference>
<name>A0ABR4LV17_9EURO</name>
<feature type="region of interest" description="Disordered" evidence="1">
    <location>
        <begin position="21"/>
        <end position="53"/>
    </location>
</feature>
<accession>A0ABR4LV17</accession>
<organism evidence="2 3">
    <name type="scientific">Aspergillus lucknowensis</name>
    <dbReference type="NCBI Taxonomy" id="176173"/>
    <lineage>
        <taxon>Eukaryota</taxon>
        <taxon>Fungi</taxon>
        <taxon>Dikarya</taxon>
        <taxon>Ascomycota</taxon>
        <taxon>Pezizomycotina</taxon>
        <taxon>Eurotiomycetes</taxon>
        <taxon>Eurotiomycetidae</taxon>
        <taxon>Eurotiales</taxon>
        <taxon>Aspergillaceae</taxon>
        <taxon>Aspergillus</taxon>
        <taxon>Aspergillus subgen. Nidulantes</taxon>
    </lineage>
</organism>
<dbReference type="GeneID" id="98149288"/>
<keyword evidence="3" id="KW-1185">Reference proteome</keyword>
<evidence type="ECO:0000313" key="2">
    <source>
        <dbReference type="EMBL" id="KAL2868386.1"/>
    </source>
</evidence>
<gene>
    <name evidence="2" type="ORF">BJX67DRAFT_387425</name>
</gene>
<dbReference type="RefSeq" id="XP_070887365.1">
    <property type="nucleotide sequence ID" value="XM_071034216.1"/>
</dbReference>
<comment type="caution">
    <text evidence="2">The sequence shown here is derived from an EMBL/GenBank/DDBJ whole genome shotgun (WGS) entry which is preliminary data.</text>
</comment>
<sequence>MISGSSSPDYKTLFLKEAALRQQAEERERQAEERERQAEEQERQQRERNQPTTFPEFIRHCHDLLWTPLQAQTLSCSTTGRIPAPIRKYYHNLETYKRLAIKDYIHNIIAKLCKIPEARKEFQLGNGVWFNNHANALDKDDKANTSLPLTTKPSKPDQFCIYQMNSNRNFWQEVVQPNHILMEELEKSRYNTARVVGAAVVQEFHLWVLYNNPTTLYYHLGDPGIYRMAGVAGPGIPRTRVKRTLCLCLMSFSAPLHNQAWRKAAKKDLPEWHLILDSDCSHILTVELLWNPTMDNASSEFAMTTRARAGCAPSSGLSHHGSPLDSEADLTVSAGQKRGFSQVTLSLPTQRSAPRADSHGNQSRQSRSHDAPYCIQICLLGLQQGGALDPKCPNKKLHMLGGTEDRHPISTADLVKKLQVQLDQDLDHNCTPIGPCGSSGAPFKITCATFGYTVVGKGTTSRLWGEVSRETKVYQVLQRAQASAVPVFLGTINLAQTYFLYSAGRICHMLLMGWGGKSMGHNNILWNAKLERALIINFYLCTLDC</sequence>
<protein>
    <submittedName>
        <fullName evidence="2">Uncharacterized protein</fullName>
    </submittedName>
</protein>
<proteinExistence type="predicted"/>
<feature type="compositionally biased region" description="Basic and acidic residues" evidence="1">
    <location>
        <begin position="23"/>
        <end position="49"/>
    </location>
</feature>
<feature type="region of interest" description="Disordered" evidence="1">
    <location>
        <begin position="345"/>
        <end position="368"/>
    </location>
</feature>
<evidence type="ECO:0000256" key="1">
    <source>
        <dbReference type="SAM" id="MobiDB-lite"/>
    </source>
</evidence>
<evidence type="ECO:0000313" key="3">
    <source>
        <dbReference type="Proteomes" id="UP001610432"/>
    </source>
</evidence>
<dbReference type="Proteomes" id="UP001610432">
    <property type="component" value="Unassembled WGS sequence"/>
</dbReference>
<dbReference type="EMBL" id="JBFXLQ010000014">
    <property type="protein sequence ID" value="KAL2868386.1"/>
    <property type="molecule type" value="Genomic_DNA"/>
</dbReference>